<reference evidence="1 2" key="1">
    <citation type="submission" date="2024-02" db="EMBL/GenBank/DDBJ databases">
        <title>Deinococcus xinjiangensis NBRC 107630.</title>
        <authorList>
            <person name="Ichikawa N."/>
            <person name="Katano-Makiyama Y."/>
            <person name="Hidaka K."/>
        </authorList>
    </citation>
    <scope>NUCLEOTIDE SEQUENCE [LARGE SCALE GENOMIC DNA]</scope>
    <source>
        <strain evidence="1 2">NBRC 107630</strain>
    </source>
</reference>
<evidence type="ECO:0000313" key="2">
    <source>
        <dbReference type="Proteomes" id="UP001458946"/>
    </source>
</evidence>
<comment type="caution">
    <text evidence="1">The sequence shown here is derived from an EMBL/GenBank/DDBJ whole genome shotgun (WGS) entry which is preliminary data.</text>
</comment>
<evidence type="ECO:0008006" key="3">
    <source>
        <dbReference type="Google" id="ProtNLM"/>
    </source>
</evidence>
<gene>
    <name evidence="1" type="ORF">Dxin01_01175</name>
</gene>
<keyword evidence="2" id="KW-1185">Reference proteome</keyword>
<dbReference type="InterPro" id="IPR036705">
    <property type="entry name" value="Ribosyl_crysJ1_sf"/>
</dbReference>
<dbReference type="Pfam" id="PF03747">
    <property type="entry name" value="ADP_ribosyl_GH"/>
    <property type="match status" value="1"/>
</dbReference>
<organism evidence="1 2">
    <name type="scientific">Deinococcus xinjiangensis</name>
    <dbReference type="NCBI Taxonomy" id="457454"/>
    <lineage>
        <taxon>Bacteria</taxon>
        <taxon>Thermotogati</taxon>
        <taxon>Deinococcota</taxon>
        <taxon>Deinococci</taxon>
        <taxon>Deinococcales</taxon>
        <taxon>Deinococcaceae</taxon>
        <taxon>Deinococcus</taxon>
    </lineage>
</organism>
<dbReference type="Gene3D" id="1.10.4080.10">
    <property type="entry name" value="ADP-ribosylation/Crystallin J1"/>
    <property type="match status" value="1"/>
</dbReference>
<protein>
    <recommendedName>
        <fullName evidence="3">ADP-ribosylglycohydrolase</fullName>
    </recommendedName>
</protein>
<sequence length="130" mass="14346">MLSLYGLTVGDQFGELFFVDQDKFEQQVNELKIPAGAWQFTDDTEMALSVVSNLAEFGEIKQAELMASFAQHHVMSRGYGPSMRRVLTEIQSGQDWQQVIAASFAGQGSFGNGSAMRIGPLGAFFTRWSP</sequence>
<proteinExistence type="predicted"/>
<accession>A0ABP9VDQ8</accession>
<dbReference type="SUPFAM" id="SSF101478">
    <property type="entry name" value="ADP-ribosylglycohydrolase"/>
    <property type="match status" value="1"/>
</dbReference>
<dbReference type="Proteomes" id="UP001458946">
    <property type="component" value="Unassembled WGS sequence"/>
</dbReference>
<dbReference type="EMBL" id="BAABRN010000009">
    <property type="protein sequence ID" value="GAA5501443.1"/>
    <property type="molecule type" value="Genomic_DNA"/>
</dbReference>
<name>A0ABP9VDQ8_9DEIO</name>
<dbReference type="InterPro" id="IPR005502">
    <property type="entry name" value="Ribosyl_crysJ1"/>
</dbReference>
<evidence type="ECO:0000313" key="1">
    <source>
        <dbReference type="EMBL" id="GAA5501443.1"/>
    </source>
</evidence>